<evidence type="ECO:0000256" key="3">
    <source>
        <dbReference type="ARBA" id="ARBA00023125"/>
    </source>
</evidence>
<comment type="function">
    <text evidence="1">Involved in the transposition of the insertion sequence.</text>
</comment>
<dbReference type="PANTHER" id="PTHR35528">
    <property type="entry name" value="BLL1675 PROTEIN"/>
    <property type="match status" value="1"/>
</dbReference>
<keyword evidence="2" id="KW-0815">Transposition</keyword>
<dbReference type="AlphaFoldDB" id="A0A0N7GXP9"/>
<dbReference type="PROSITE" id="PS50994">
    <property type="entry name" value="INTEGRASE"/>
    <property type="match status" value="1"/>
</dbReference>
<dbReference type="KEGG" id="aei:AOY20_07125"/>
<dbReference type="GO" id="GO:0032196">
    <property type="term" value="P:transposition"/>
    <property type="evidence" value="ECO:0007669"/>
    <property type="project" value="UniProtKB-KW"/>
</dbReference>
<dbReference type="NCBIfam" id="NF033587">
    <property type="entry name" value="transpos_IS6"/>
    <property type="match status" value="1"/>
</dbReference>
<evidence type="ECO:0000256" key="1">
    <source>
        <dbReference type="ARBA" id="ARBA00002286"/>
    </source>
</evidence>
<evidence type="ECO:0000256" key="2">
    <source>
        <dbReference type="ARBA" id="ARBA00022578"/>
    </source>
</evidence>
<dbReference type="GO" id="GO:0006310">
    <property type="term" value="P:DNA recombination"/>
    <property type="evidence" value="ECO:0007669"/>
    <property type="project" value="UniProtKB-KW"/>
</dbReference>
<dbReference type="Pfam" id="PF13610">
    <property type="entry name" value="DDE_Tnp_IS240"/>
    <property type="match status" value="1"/>
</dbReference>
<keyword evidence="3" id="KW-0238">DNA-binding</keyword>
<dbReference type="GO" id="GO:0015074">
    <property type="term" value="P:DNA integration"/>
    <property type="evidence" value="ECO:0007669"/>
    <property type="project" value="InterPro"/>
</dbReference>
<feature type="domain" description="Integrase catalytic" evidence="5">
    <location>
        <begin position="65"/>
        <end position="230"/>
    </location>
</feature>
<dbReference type="GO" id="GO:0003677">
    <property type="term" value="F:DNA binding"/>
    <property type="evidence" value="ECO:0007669"/>
    <property type="project" value="UniProtKB-KW"/>
</dbReference>
<reference evidence="6 7" key="1">
    <citation type="journal article" date="2015" name="Int. J. Syst. Evol. Microbiol.">
        <title>Acinetobacter equi sp. nov. isolated from horse faeces.</title>
        <authorList>
            <person name="Poppel M.T."/>
            <person name="Skiebe E."/>
            <person name="Laue M."/>
            <person name="Bergmann H."/>
            <person name="Ebersberger I."/>
            <person name="Garn T."/>
            <person name="Fruth A."/>
            <person name="Baumgardt S."/>
            <person name="Busse H.J."/>
            <person name="Wilharm G."/>
        </authorList>
    </citation>
    <scope>NUCLEOTIDE SEQUENCE [LARGE SCALE GENOMIC DNA]</scope>
    <source>
        <strain evidence="6 7">114</strain>
    </source>
</reference>
<dbReference type="InterPro" id="IPR012337">
    <property type="entry name" value="RNaseH-like_sf"/>
</dbReference>
<evidence type="ECO:0000256" key="4">
    <source>
        <dbReference type="ARBA" id="ARBA00023172"/>
    </source>
</evidence>
<accession>A0A0N7GXP9</accession>
<organism evidence="6 7">
    <name type="scientific">Acinetobacter equi</name>
    <dbReference type="NCBI Taxonomy" id="1324350"/>
    <lineage>
        <taxon>Bacteria</taxon>
        <taxon>Pseudomonadati</taxon>
        <taxon>Pseudomonadota</taxon>
        <taxon>Gammaproteobacteria</taxon>
        <taxon>Moraxellales</taxon>
        <taxon>Moraxellaceae</taxon>
        <taxon>Acinetobacter</taxon>
    </lineage>
</organism>
<protein>
    <submittedName>
        <fullName evidence="6">Transposase</fullName>
    </submittedName>
</protein>
<dbReference type="PANTHER" id="PTHR35528:SF3">
    <property type="entry name" value="BLL1675 PROTEIN"/>
    <property type="match status" value="1"/>
</dbReference>
<dbReference type="EMBL" id="CP012808">
    <property type="protein sequence ID" value="ALH95323.1"/>
    <property type="molecule type" value="Genomic_DNA"/>
</dbReference>
<dbReference type="InterPro" id="IPR032874">
    <property type="entry name" value="DDE_dom"/>
</dbReference>
<sequence>MNPFHGRHFQGEIILWAVRWYCKYGISYRELQEMLAERGVNVDHTTIYRWVQRYAPEMEKRLRWYWRNPTDLHAWHMDETYIKVNGKWTYLYRAVDQRGHTIDFYLSSRRNTQSAYRFLSKIFNNVKKWQIPRVINTDKAPTYGRALSRLKREGKCPESLKHQQIKYKNNVIECDHSKLKRIIKPMLGFKSMKTAYATIKGIEVMRALRKGQASLFYRGHALGEVYLVNRVFGI</sequence>
<proteinExistence type="predicted"/>
<dbReference type="OrthoDB" id="4315389at2"/>
<evidence type="ECO:0000313" key="6">
    <source>
        <dbReference type="EMBL" id="ALH95323.1"/>
    </source>
</evidence>
<keyword evidence="7" id="KW-1185">Reference proteome</keyword>
<dbReference type="Gene3D" id="3.30.420.10">
    <property type="entry name" value="Ribonuclease H-like superfamily/Ribonuclease H"/>
    <property type="match status" value="1"/>
</dbReference>
<evidence type="ECO:0000259" key="5">
    <source>
        <dbReference type="PROSITE" id="PS50994"/>
    </source>
</evidence>
<dbReference type="InterPro" id="IPR052183">
    <property type="entry name" value="IS_Transposase"/>
</dbReference>
<dbReference type="SUPFAM" id="SSF53098">
    <property type="entry name" value="Ribonuclease H-like"/>
    <property type="match status" value="1"/>
</dbReference>
<dbReference type="RefSeq" id="WP_054581215.1">
    <property type="nucleotide sequence ID" value="NZ_CP012808.1"/>
</dbReference>
<evidence type="ECO:0000313" key="7">
    <source>
        <dbReference type="Proteomes" id="UP000064939"/>
    </source>
</evidence>
<keyword evidence="4" id="KW-0233">DNA recombination</keyword>
<name>A0A0N7GXP9_9GAMM</name>
<dbReference type="Proteomes" id="UP000064939">
    <property type="component" value="Chromosome"/>
</dbReference>
<gene>
    <name evidence="6" type="ORF">AOY20_07125</name>
</gene>
<dbReference type="InterPro" id="IPR047930">
    <property type="entry name" value="Transpos_IS6"/>
</dbReference>
<dbReference type="InterPro" id="IPR036397">
    <property type="entry name" value="RNaseH_sf"/>
</dbReference>
<dbReference type="InterPro" id="IPR001584">
    <property type="entry name" value="Integrase_cat-core"/>
</dbReference>